<evidence type="ECO:0000256" key="1">
    <source>
        <dbReference type="SAM" id="MobiDB-lite"/>
    </source>
</evidence>
<accession>A0AAE1D1V1</accession>
<dbReference type="AlphaFoldDB" id="A0AAE1D1V1"/>
<gene>
    <name evidence="2" type="ORF">RRG08_029786</name>
</gene>
<name>A0AAE1D1V1_9GAST</name>
<proteinExistence type="predicted"/>
<dbReference type="Proteomes" id="UP001283361">
    <property type="component" value="Unassembled WGS sequence"/>
</dbReference>
<evidence type="ECO:0000313" key="3">
    <source>
        <dbReference type="Proteomes" id="UP001283361"/>
    </source>
</evidence>
<protein>
    <submittedName>
        <fullName evidence="2">Uncharacterized protein</fullName>
    </submittedName>
</protein>
<dbReference type="EMBL" id="JAWDGP010005843">
    <property type="protein sequence ID" value="KAK3750865.1"/>
    <property type="molecule type" value="Genomic_DNA"/>
</dbReference>
<keyword evidence="3" id="KW-1185">Reference proteome</keyword>
<evidence type="ECO:0000313" key="2">
    <source>
        <dbReference type="EMBL" id="KAK3750865.1"/>
    </source>
</evidence>
<organism evidence="2 3">
    <name type="scientific">Elysia crispata</name>
    <name type="common">lettuce slug</name>
    <dbReference type="NCBI Taxonomy" id="231223"/>
    <lineage>
        <taxon>Eukaryota</taxon>
        <taxon>Metazoa</taxon>
        <taxon>Spiralia</taxon>
        <taxon>Lophotrochozoa</taxon>
        <taxon>Mollusca</taxon>
        <taxon>Gastropoda</taxon>
        <taxon>Heterobranchia</taxon>
        <taxon>Euthyneura</taxon>
        <taxon>Panpulmonata</taxon>
        <taxon>Sacoglossa</taxon>
        <taxon>Placobranchoidea</taxon>
        <taxon>Plakobranchidae</taxon>
        <taxon>Elysia</taxon>
    </lineage>
</organism>
<feature type="region of interest" description="Disordered" evidence="1">
    <location>
        <begin position="96"/>
        <end position="115"/>
    </location>
</feature>
<comment type="caution">
    <text evidence="2">The sequence shown here is derived from an EMBL/GenBank/DDBJ whole genome shotgun (WGS) entry which is preliminary data.</text>
</comment>
<reference evidence="2" key="1">
    <citation type="journal article" date="2023" name="G3 (Bethesda)">
        <title>A reference genome for the long-term kleptoplast-retaining sea slug Elysia crispata morphotype clarki.</title>
        <authorList>
            <person name="Eastman K.E."/>
            <person name="Pendleton A.L."/>
            <person name="Shaikh M.A."/>
            <person name="Suttiyut T."/>
            <person name="Ogas R."/>
            <person name="Tomko P."/>
            <person name="Gavelis G."/>
            <person name="Widhalm J.R."/>
            <person name="Wisecaver J.H."/>
        </authorList>
    </citation>
    <scope>NUCLEOTIDE SEQUENCE</scope>
    <source>
        <strain evidence="2">ECLA1</strain>
    </source>
</reference>
<sequence length="135" mass="15025">MWVRRGNRMGHLVTERSRLVGDPPILNGQGGLRRERLSQAVDNGQGIACLNRTICRMPSPDIINQESILWGNLPPSTMFTLLYRYIVYSVGPSVSDDIGPSQAPDHNRWPTSSQLDDHWSKVVKAPCLTNSGQVT</sequence>